<gene>
    <name evidence="5" type="ORF">HMPREF9136_2147</name>
</gene>
<reference evidence="5 6" key="1">
    <citation type="submission" date="2011-04" db="EMBL/GenBank/DDBJ databases">
        <authorList>
            <person name="Muzny D."/>
            <person name="Qin X."/>
            <person name="Deng J."/>
            <person name="Jiang H."/>
            <person name="Liu Y."/>
            <person name="Qu J."/>
            <person name="Song X.-Z."/>
            <person name="Zhang L."/>
            <person name="Thornton R."/>
            <person name="Coyle M."/>
            <person name="Francisco L."/>
            <person name="Jackson L."/>
            <person name="Javaid M."/>
            <person name="Korchina V."/>
            <person name="Kovar C."/>
            <person name="Mata R."/>
            <person name="Mathew T."/>
            <person name="Ngo R."/>
            <person name="Nguyen L."/>
            <person name="Nguyen N."/>
            <person name="Okwuonu G."/>
            <person name="Ongeri F."/>
            <person name="Pham C."/>
            <person name="Simmons D."/>
            <person name="Wilczek-Boney K."/>
            <person name="Hale W."/>
            <person name="Jakkamsetti A."/>
            <person name="Pham P."/>
            <person name="Ruth R."/>
            <person name="San Lucas F."/>
            <person name="Warren J."/>
            <person name="Zhang J."/>
            <person name="Zhao Z."/>
            <person name="Zhou C."/>
            <person name="Zhu D."/>
            <person name="Lee S."/>
            <person name="Bess C."/>
            <person name="Blankenburg K."/>
            <person name="Forbes L."/>
            <person name="Fu Q."/>
            <person name="Gubbala S."/>
            <person name="Hirani K."/>
            <person name="Jayaseelan J.C."/>
            <person name="Lara F."/>
            <person name="Munidasa M."/>
            <person name="Palculict T."/>
            <person name="Patil S."/>
            <person name="Pu L.-L."/>
            <person name="Saada N."/>
            <person name="Tang L."/>
            <person name="Weissenberger G."/>
            <person name="Zhu Y."/>
            <person name="Hemphill L."/>
            <person name="Shang Y."/>
            <person name="Youmans B."/>
            <person name="Ayvaz T."/>
            <person name="Ross M."/>
            <person name="Santibanez J."/>
            <person name="Aqrawi P."/>
            <person name="Gross S."/>
            <person name="Joshi V."/>
            <person name="Fowler G."/>
            <person name="Nazareth L."/>
            <person name="Reid J."/>
            <person name="Worley K."/>
            <person name="Petrosino J."/>
            <person name="Highlander S."/>
            <person name="Gibbs R."/>
        </authorList>
    </citation>
    <scope>NUCLEOTIDE SEQUENCE [LARGE SCALE GENOMIC DNA]</scope>
    <source>
        <strain evidence="5 6">DSM 3688</strain>
    </source>
</reference>
<dbReference type="PROSITE" id="PS00211">
    <property type="entry name" value="ABC_TRANSPORTER_1"/>
    <property type="match status" value="1"/>
</dbReference>
<feature type="domain" description="ABC transporter" evidence="4">
    <location>
        <begin position="16"/>
        <end position="262"/>
    </location>
</feature>
<dbReference type="GO" id="GO:0005524">
    <property type="term" value="F:ATP binding"/>
    <property type="evidence" value="ECO:0007669"/>
    <property type="project" value="UniProtKB-KW"/>
</dbReference>
<accession>F9D5L9</accession>
<dbReference type="eggNOG" id="COG1131">
    <property type="taxonomic scope" value="Bacteria"/>
</dbReference>
<keyword evidence="1" id="KW-0813">Transport</keyword>
<dbReference type="AlphaFoldDB" id="F9D5L9"/>
<dbReference type="Proteomes" id="UP000007820">
    <property type="component" value="Unassembled WGS sequence"/>
</dbReference>
<dbReference type="SUPFAM" id="SSF52540">
    <property type="entry name" value="P-loop containing nucleoside triphosphate hydrolases"/>
    <property type="match status" value="1"/>
</dbReference>
<dbReference type="InterPro" id="IPR003593">
    <property type="entry name" value="AAA+_ATPase"/>
</dbReference>
<dbReference type="PANTHER" id="PTHR42939">
    <property type="entry name" value="ABC TRANSPORTER ATP-BINDING PROTEIN ALBC-RELATED"/>
    <property type="match status" value="1"/>
</dbReference>
<dbReference type="InterPro" id="IPR017871">
    <property type="entry name" value="ABC_transporter-like_CS"/>
</dbReference>
<evidence type="ECO:0000313" key="6">
    <source>
        <dbReference type="Proteomes" id="UP000007820"/>
    </source>
</evidence>
<name>F9D5L9_PREDD</name>
<dbReference type="PROSITE" id="PS50893">
    <property type="entry name" value="ABC_TRANSPORTER_2"/>
    <property type="match status" value="1"/>
</dbReference>
<dbReference type="Pfam" id="PF00005">
    <property type="entry name" value="ABC_tran"/>
    <property type="match status" value="1"/>
</dbReference>
<keyword evidence="3" id="KW-0067">ATP-binding</keyword>
<dbReference type="Gene3D" id="3.40.50.300">
    <property type="entry name" value="P-loop containing nucleotide triphosphate hydrolases"/>
    <property type="match status" value="1"/>
</dbReference>
<dbReference type="STRING" id="908937.Prede_1971"/>
<dbReference type="EMBL" id="AFPW01000035">
    <property type="protein sequence ID" value="EGQ13171.1"/>
    <property type="molecule type" value="Genomic_DNA"/>
</dbReference>
<dbReference type="GO" id="GO:0016887">
    <property type="term" value="F:ATP hydrolysis activity"/>
    <property type="evidence" value="ECO:0007669"/>
    <property type="project" value="InterPro"/>
</dbReference>
<dbReference type="InterPro" id="IPR003439">
    <property type="entry name" value="ABC_transporter-like_ATP-bd"/>
</dbReference>
<dbReference type="SMART" id="SM00382">
    <property type="entry name" value="AAA"/>
    <property type="match status" value="1"/>
</dbReference>
<dbReference type="InterPro" id="IPR051782">
    <property type="entry name" value="ABC_Transporter_VariousFunc"/>
</dbReference>
<proteinExistence type="predicted"/>
<keyword evidence="2" id="KW-0547">Nucleotide-binding</keyword>
<organism evidence="5 6">
    <name type="scientific">Prevotella dentalis (strain ATCC 49559 / DSM 3688 / JCM 13448 / NCTC 12043 / ES 2772)</name>
    <name type="common">Mitsuokella dentalis</name>
    <dbReference type="NCBI Taxonomy" id="908937"/>
    <lineage>
        <taxon>Bacteria</taxon>
        <taxon>Pseudomonadati</taxon>
        <taxon>Bacteroidota</taxon>
        <taxon>Bacteroidia</taxon>
        <taxon>Bacteroidales</taxon>
        <taxon>Prevotellaceae</taxon>
        <taxon>Prevotella</taxon>
    </lineage>
</organism>
<sequence length="263" mass="28843">MRSPFPVPTHHPDMQIQLHQLLKTFGDKTAVDIPSFTVGHGDILGLVGNNGAGKTTLFRLVLDLLKADAGQVTLLPAPTAGQPDPEPILPAQSEAWKSLTGAYIDERFLIDFLTPEEYLDFIARISGLPAIDWNHPESSAVAPFLPFAHDEVFGQKKLIRNLSAGNKQKVGIISVLFSRPELVVLDEPFNFLDPSSQNLLKKLLLDHHAATGATILVSSHNLQHTIDISTRVALLEHGRIIEDLPNTSGSATRRLEEYFEAQA</sequence>
<evidence type="ECO:0000256" key="1">
    <source>
        <dbReference type="ARBA" id="ARBA00022448"/>
    </source>
</evidence>
<protein>
    <submittedName>
        <fullName evidence="5">ABC superfamily ATP binding cassette transporter</fullName>
    </submittedName>
</protein>
<evidence type="ECO:0000313" key="5">
    <source>
        <dbReference type="EMBL" id="EGQ13171.1"/>
    </source>
</evidence>
<evidence type="ECO:0000259" key="4">
    <source>
        <dbReference type="PROSITE" id="PS50893"/>
    </source>
</evidence>
<dbReference type="PANTHER" id="PTHR42939:SF1">
    <property type="entry name" value="ABC TRANSPORTER ATP-BINDING PROTEIN ALBC-RELATED"/>
    <property type="match status" value="1"/>
</dbReference>
<evidence type="ECO:0000256" key="2">
    <source>
        <dbReference type="ARBA" id="ARBA00022741"/>
    </source>
</evidence>
<dbReference type="CDD" id="cd03230">
    <property type="entry name" value="ABC_DR_subfamily_A"/>
    <property type="match status" value="1"/>
</dbReference>
<dbReference type="InterPro" id="IPR027417">
    <property type="entry name" value="P-loop_NTPase"/>
</dbReference>
<evidence type="ECO:0000256" key="3">
    <source>
        <dbReference type="ARBA" id="ARBA00022840"/>
    </source>
</evidence>
<comment type="caution">
    <text evidence="5">The sequence shown here is derived from an EMBL/GenBank/DDBJ whole genome shotgun (WGS) entry which is preliminary data.</text>
</comment>